<dbReference type="GeneID" id="82158087"/>
<evidence type="ECO:0000313" key="11">
    <source>
        <dbReference type="Proteomes" id="UP001193734"/>
    </source>
</evidence>
<keyword evidence="5" id="KW-0378">Hydrolase</keyword>
<dbReference type="EMBL" id="JABKKE010000016">
    <property type="protein sequence ID" value="NPE14638.1"/>
    <property type="molecule type" value="Genomic_DNA"/>
</dbReference>
<name>A0ABX2AYX1_9BACT</name>
<dbReference type="Gene3D" id="2.60.120.260">
    <property type="entry name" value="Galactose-binding domain-like"/>
    <property type="match status" value="1"/>
</dbReference>
<dbReference type="InterPro" id="IPR008979">
    <property type="entry name" value="Galactose-bd-like_sf"/>
</dbReference>
<dbReference type="InterPro" id="IPR051563">
    <property type="entry name" value="Glycosyl_Hydrolase_51"/>
</dbReference>
<organism evidence="10 11">
    <name type="scientific">Xylanibacter rodentium</name>
    <dbReference type="NCBI Taxonomy" id="2736289"/>
    <lineage>
        <taxon>Bacteria</taxon>
        <taxon>Pseudomonadati</taxon>
        <taxon>Bacteroidota</taxon>
        <taxon>Bacteroidia</taxon>
        <taxon>Bacteroidales</taxon>
        <taxon>Prevotellaceae</taxon>
        <taxon>Xylanibacter</taxon>
    </lineage>
</organism>
<evidence type="ECO:0000256" key="7">
    <source>
        <dbReference type="ARBA" id="ARBA00023295"/>
    </source>
</evidence>
<evidence type="ECO:0000256" key="6">
    <source>
        <dbReference type="ARBA" id="ARBA00023180"/>
    </source>
</evidence>
<dbReference type="InterPro" id="IPR023296">
    <property type="entry name" value="Glyco_hydro_beta-prop_sf"/>
</dbReference>
<feature type="domain" description="Alpha-L-arabinofuranosidase C-terminal" evidence="9">
    <location>
        <begin position="442"/>
        <end position="804"/>
    </location>
</feature>
<gene>
    <name evidence="10" type="ORF">HPS55_09960</name>
</gene>
<evidence type="ECO:0000256" key="2">
    <source>
        <dbReference type="ARBA" id="ARBA00007186"/>
    </source>
</evidence>
<dbReference type="SMART" id="SM00813">
    <property type="entry name" value="Alpha-L-AF_C"/>
    <property type="match status" value="1"/>
</dbReference>
<feature type="chain" id="PRO_5045146422" description="non-reducing end alpha-L-arabinofuranosidase" evidence="8">
    <location>
        <begin position="22"/>
        <end position="1430"/>
    </location>
</feature>
<evidence type="ECO:0000256" key="4">
    <source>
        <dbReference type="ARBA" id="ARBA00022729"/>
    </source>
</evidence>
<dbReference type="SUPFAM" id="SSF49785">
    <property type="entry name" value="Galactose-binding domain-like"/>
    <property type="match status" value="1"/>
</dbReference>
<comment type="similarity">
    <text evidence="2">Belongs to the glycosyl hydrolase 51 family.</text>
</comment>
<keyword evidence="7" id="KW-0326">Glycosidase</keyword>
<protein>
    <recommendedName>
        <fullName evidence="3">non-reducing end alpha-L-arabinofuranosidase</fullName>
        <ecNumber evidence="3">3.2.1.55</ecNumber>
    </recommendedName>
</protein>
<dbReference type="InterPro" id="IPR055235">
    <property type="entry name" value="ASD1_cat"/>
</dbReference>
<evidence type="ECO:0000259" key="9">
    <source>
        <dbReference type="SMART" id="SM00813"/>
    </source>
</evidence>
<accession>A0ABX2AYX1</accession>
<dbReference type="Gene3D" id="3.20.20.80">
    <property type="entry name" value="Glycosidases"/>
    <property type="match status" value="1"/>
</dbReference>
<dbReference type="SUPFAM" id="SSF51011">
    <property type="entry name" value="Glycosyl hydrolase domain"/>
    <property type="match status" value="1"/>
</dbReference>
<comment type="caution">
    <text evidence="10">The sequence shown here is derived from an EMBL/GenBank/DDBJ whole genome shotgun (WGS) entry which is preliminary data.</text>
</comment>
<evidence type="ECO:0000256" key="3">
    <source>
        <dbReference type="ARBA" id="ARBA00012670"/>
    </source>
</evidence>
<feature type="signal peptide" evidence="8">
    <location>
        <begin position="1"/>
        <end position="21"/>
    </location>
</feature>
<dbReference type="SUPFAM" id="SSF75005">
    <property type="entry name" value="Arabinanase/levansucrase/invertase"/>
    <property type="match status" value="1"/>
</dbReference>
<dbReference type="SUPFAM" id="SSF51445">
    <property type="entry name" value="(Trans)glycosidases"/>
    <property type="match status" value="1"/>
</dbReference>
<dbReference type="Proteomes" id="UP001193734">
    <property type="component" value="Unassembled WGS sequence"/>
</dbReference>
<evidence type="ECO:0000256" key="8">
    <source>
        <dbReference type="SAM" id="SignalP"/>
    </source>
</evidence>
<dbReference type="PANTHER" id="PTHR31776">
    <property type="entry name" value="ALPHA-L-ARABINOFURANOSIDASE 1"/>
    <property type="match status" value="1"/>
</dbReference>
<sequence length="1430" mass="157932">MKNKKLFLSAAVIAAAIQTSAQITMTVDATKRGPLVSPYQYGLFFEEINHAGDGGLYAELVKNRSFEEGLDGWTSVGGSEMSLVTSSLMNDAQGHALSVTVSSASDADKKGIANSGFWGMSVQKDSIYTLSLWVKGQKSFTGRLTAQLRAADGNTVIGQSEIGGDVSSTKWSRLTATIKATDTDNAGQLVLLTGNNGRLNIDMVSLFPGTWRGRANGLRPDLAQLLADTRPTFLRFPGGCYVEGEGSYDNAFQWKKTIGPIEERPGHMNQNWRYRSSDGLGYDEYLQLAEDLGAAPMFVVNIGLGHGFTLSLEETKTLVQDCLDAIEYANGDASTEWGARRIANGHAEPYNLKFIEVGNENYQAGDIGYVERYYMFYKAIREKYPEIVIIGNVEAWGTDNPSWRNKYPVDLVDEHYYRSYSWMIDNYNKYDNTPRSIGIYNGEYAANAGGTYGTYGNMNSALGEAVYMLGMERNSDVCRMASFAPIFTHEKDPRWAYDMIHFKQGANFVTPSYHVQKILGNSLGHQNMLWTETGNSLNVRTGGNVGVGSWSTQVVYDDVTVILSDGTVVAQDNFDTNSGKWTFNTGTWSVADGALSQTMMSDNCTAVLDIPVTGDSYTYKLRARKTSGNEGFLIIFDRQDANNYIWWNLGGWNNSQHGVETCVNGAKSTVASAAGSIETGRWYDIEIRKEGNNVTCLLDGREIHNFTLSAPKALYQSLQMTEDGSAMLLKVVNPHAKGQQLTIDAHNMTLLGARTEYSLKAESGLAENTMDNPHNVAPDVTPDAPSAETAAKDGKIVLDVPAYSLTVYRIAIADAAPEAVEDNAYTREDAGMYGYLYAHMHTTREITCYALSSNGTYWRDLFDSKEVFPASKYTETGGMRDAYICRTQTGNFLLAGTDMTSALGWTSNHRMTFMHSNDLVHWDKHISIDLESEENMKALGLTDVKDMTAAWAPQIIFDPVTGKYMAYYSVGFPDRHRIYYSLMNEDLTEVSKPMVLFDPGYDVIDADIVWNEAEGQYVMVFKREGDRALSRATAPYLVPAGDKTTGACQWVRDPDFGIDESGQSIEAPSQFRYIGSKRWQLGYQKYSNGYNYRIMDLDEHGANPANRRDISGDLAPQHGSFVKLTEAEYRYLETWEQVVTLLDKVKPIHEVLPTDESRTAIEKAGHALADDLGSFAANAAAMQEALAALEKALEKTPNINEYLLEQARQGRPTDLTPIIANGDFSAGGTGWTTSPAFTAANGYVAEYYNTNFDFSQTLTGLPDGDYEVTVQGFYRMGGINEATAAHNGGTEELNAIFYANSVETPMLSLYDGSASGDYTMSPYNYPDNVGGADEAFNRKHLYVNTIRLSVSGGTLKIGIRKDKHVGADWCCFDNFTLRYLGRTDAVTAIRIDGVKGTERCSSLKGMYISEIDNYHGVYIQNGQKKIKKLN</sequence>
<dbReference type="InterPro" id="IPR017853">
    <property type="entry name" value="GH"/>
</dbReference>
<dbReference type="InterPro" id="IPR013320">
    <property type="entry name" value="ConA-like_dom_sf"/>
</dbReference>
<dbReference type="Pfam" id="PF22848">
    <property type="entry name" value="ASD1_dom"/>
    <property type="match status" value="1"/>
</dbReference>
<keyword evidence="11" id="KW-1185">Reference proteome</keyword>
<dbReference type="Gene3D" id="2.115.10.20">
    <property type="entry name" value="Glycosyl hydrolase domain, family 43"/>
    <property type="match status" value="1"/>
</dbReference>
<dbReference type="InterPro" id="IPR003305">
    <property type="entry name" value="CenC_carb-bd"/>
</dbReference>
<proteinExistence type="inferred from homology"/>
<dbReference type="Gene3D" id="2.60.120.560">
    <property type="entry name" value="Exo-inulinase, domain 1"/>
    <property type="match status" value="1"/>
</dbReference>
<keyword evidence="4 8" id="KW-0732">Signal</keyword>
<dbReference type="Pfam" id="PF06964">
    <property type="entry name" value="Alpha-L-AF_C"/>
    <property type="match status" value="1"/>
</dbReference>
<evidence type="ECO:0000313" key="10">
    <source>
        <dbReference type="EMBL" id="NPE14638.1"/>
    </source>
</evidence>
<evidence type="ECO:0000256" key="1">
    <source>
        <dbReference type="ARBA" id="ARBA00001462"/>
    </source>
</evidence>
<keyword evidence="6" id="KW-0325">Glycoprotein</keyword>
<dbReference type="InterPro" id="IPR010720">
    <property type="entry name" value="Alpha-L-AF_C"/>
</dbReference>
<comment type="catalytic activity">
    <reaction evidence="1">
        <text>Hydrolysis of terminal non-reducing alpha-L-arabinofuranoside residues in alpha-L-arabinosides.</text>
        <dbReference type="EC" id="3.2.1.55"/>
    </reaction>
</comment>
<dbReference type="EC" id="3.2.1.55" evidence="3"/>
<dbReference type="Pfam" id="PF02018">
    <property type="entry name" value="CBM_4_9"/>
    <property type="match status" value="1"/>
</dbReference>
<dbReference type="PANTHER" id="PTHR31776:SF0">
    <property type="entry name" value="ALPHA-L-ARABINOFURANOSIDASE 1"/>
    <property type="match status" value="1"/>
</dbReference>
<reference evidence="10 11" key="1">
    <citation type="submission" date="2020-05" db="EMBL/GenBank/DDBJ databases">
        <title>Distinct polysaccharide utilization as determinants for interspecies competition between intestinal Prevotella spp.</title>
        <authorList>
            <person name="Galvez E.J.C."/>
            <person name="Iljazovic A."/>
            <person name="Strowig T."/>
        </authorList>
    </citation>
    <scope>NUCLEOTIDE SEQUENCE [LARGE SCALE GENOMIC DNA]</scope>
    <source>
        <strain evidence="10 11">PROD</strain>
    </source>
</reference>
<dbReference type="RefSeq" id="WP_172177774.1">
    <property type="nucleotide sequence ID" value="NZ_CASGIA010000017.1"/>
</dbReference>
<evidence type="ECO:0000256" key="5">
    <source>
        <dbReference type="ARBA" id="ARBA00022801"/>
    </source>
</evidence>
<dbReference type="SUPFAM" id="SSF49899">
    <property type="entry name" value="Concanavalin A-like lectins/glucanases"/>
    <property type="match status" value="1"/>
</dbReference>